<dbReference type="Proteomes" id="UP001071478">
    <property type="component" value="Unassembled WGS sequence"/>
</dbReference>
<dbReference type="NCBIfam" id="TIGR00785">
    <property type="entry name" value="dass"/>
    <property type="match status" value="1"/>
</dbReference>
<feature type="transmembrane region" description="Helical" evidence="9">
    <location>
        <begin position="369"/>
        <end position="392"/>
    </location>
</feature>
<dbReference type="PANTHER" id="PTHR10283:SF82">
    <property type="entry name" value="SOLUTE CARRIER FAMILY 13 MEMBER 2"/>
    <property type="match status" value="1"/>
</dbReference>
<name>A0A9Q4CBJ5_9CORY</name>
<organism evidence="10 11">
    <name type="scientific">Corynebacterium pygosceleis</name>
    <dbReference type="NCBI Taxonomy" id="2800406"/>
    <lineage>
        <taxon>Bacteria</taxon>
        <taxon>Bacillati</taxon>
        <taxon>Actinomycetota</taxon>
        <taxon>Actinomycetes</taxon>
        <taxon>Mycobacteriales</taxon>
        <taxon>Corynebacteriaceae</taxon>
        <taxon>Corynebacterium</taxon>
    </lineage>
</organism>
<comment type="caution">
    <text evidence="10">The sequence shown here is derived from an EMBL/GenBank/DDBJ whole genome shotgun (WGS) entry which is preliminary data.</text>
</comment>
<feature type="transmembrane region" description="Helical" evidence="9">
    <location>
        <begin position="468"/>
        <end position="485"/>
    </location>
</feature>
<feature type="transmembrane region" description="Helical" evidence="9">
    <location>
        <begin position="287"/>
        <end position="309"/>
    </location>
</feature>
<dbReference type="CDD" id="cd01115">
    <property type="entry name" value="SLC13_permease"/>
    <property type="match status" value="1"/>
</dbReference>
<feature type="transmembrane region" description="Helical" evidence="9">
    <location>
        <begin position="344"/>
        <end position="363"/>
    </location>
</feature>
<evidence type="ECO:0000256" key="1">
    <source>
        <dbReference type="ARBA" id="ARBA00004141"/>
    </source>
</evidence>
<evidence type="ECO:0000256" key="7">
    <source>
        <dbReference type="ARBA" id="ARBA00031174"/>
    </source>
</evidence>
<feature type="transmembrane region" description="Helical" evidence="9">
    <location>
        <begin position="443"/>
        <end position="461"/>
    </location>
</feature>
<evidence type="ECO:0000256" key="3">
    <source>
        <dbReference type="ARBA" id="ARBA00020150"/>
    </source>
</evidence>
<evidence type="ECO:0000256" key="6">
    <source>
        <dbReference type="ARBA" id="ARBA00023136"/>
    </source>
</evidence>
<evidence type="ECO:0000256" key="5">
    <source>
        <dbReference type="ARBA" id="ARBA00022989"/>
    </source>
</evidence>
<feature type="transmembrane region" description="Helical" evidence="9">
    <location>
        <begin position="404"/>
        <end position="423"/>
    </location>
</feature>
<feature type="transmembrane region" description="Helical" evidence="9">
    <location>
        <begin position="531"/>
        <end position="553"/>
    </location>
</feature>
<evidence type="ECO:0000313" key="11">
    <source>
        <dbReference type="Proteomes" id="UP001071478"/>
    </source>
</evidence>
<evidence type="ECO:0000256" key="8">
    <source>
        <dbReference type="SAM" id="MobiDB-lite"/>
    </source>
</evidence>
<dbReference type="PANTHER" id="PTHR10283">
    <property type="entry name" value="SOLUTE CARRIER FAMILY 13 MEMBER"/>
    <property type="match status" value="1"/>
</dbReference>
<reference evidence="10" key="1">
    <citation type="submission" date="2022-11" db="EMBL/GenBank/DDBJ databases">
        <title>Corynebacterium sp. isolated from Penguins.</title>
        <authorList>
            <person name="Sedlar K."/>
            <person name="Svec P."/>
        </authorList>
    </citation>
    <scope>NUCLEOTIDE SEQUENCE</scope>
    <source>
        <strain evidence="10">P7374</strain>
    </source>
</reference>
<dbReference type="RefSeq" id="WP_248168489.1">
    <property type="nucleotide sequence ID" value="NZ_JALNJA010000004.1"/>
</dbReference>
<evidence type="ECO:0000313" key="10">
    <source>
        <dbReference type="EMBL" id="MCX7469133.1"/>
    </source>
</evidence>
<keyword evidence="6 9" id="KW-0472">Membrane</keyword>
<evidence type="ECO:0000256" key="2">
    <source>
        <dbReference type="ARBA" id="ARBA00006772"/>
    </source>
</evidence>
<feature type="transmembrane region" description="Helical" evidence="9">
    <location>
        <begin position="131"/>
        <end position="152"/>
    </location>
</feature>
<dbReference type="Pfam" id="PF00939">
    <property type="entry name" value="Na_sulph_symp"/>
    <property type="match status" value="1"/>
</dbReference>
<feature type="transmembrane region" description="Helical" evidence="9">
    <location>
        <begin position="62"/>
        <end position="78"/>
    </location>
</feature>
<feature type="transmembrane region" description="Helical" evidence="9">
    <location>
        <begin position="173"/>
        <end position="191"/>
    </location>
</feature>
<feature type="transmembrane region" description="Helical" evidence="9">
    <location>
        <begin position="245"/>
        <end position="267"/>
    </location>
</feature>
<comment type="similarity">
    <text evidence="2">Belongs to the SLC13A/DASS transporter (TC 2.A.47) family. NADC subfamily.</text>
</comment>
<feature type="region of interest" description="Disordered" evidence="8">
    <location>
        <begin position="30"/>
        <end position="53"/>
    </location>
</feature>
<accession>A0A9Q4CBJ5</accession>
<feature type="transmembrane region" description="Helical" evidence="9">
    <location>
        <begin position="197"/>
        <end position="215"/>
    </location>
</feature>
<dbReference type="GO" id="GO:0008514">
    <property type="term" value="F:organic anion transmembrane transporter activity"/>
    <property type="evidence" value="ECO:0007669"/>
    <property type="project" value="UniProtKB-ARBA"/>
</dbReference>
<dbReference type="InterPro" id="IPR001898">
    <property type="entry name" value="SLC13A/DASS"/>
</dbReference>
<protein>
    <recommendedName>
        <fullName evidence="3">Sodium-dependent dicarboxylate transporter SdcS</fullName>
    </recommendedName>
    <alternativeName>
        <fullName evidence="7">Na(+)/dicarboxylate symporter</fullName>
    </alternativeName>
</protein>
<gene>
    <name evidence="10" type="ORF">OS129_09625</name>
</gene>
<keyword evidence="4 9" id="KW-0812">Transmembrane</keyword>
<evidence type="ECO:0000256" key="9">
    <source>
        <dbReference type="SAM" id="Phobius"/>
    </source>
</evidence>
<proteinExistence type="inferred from homology"/>
<sequence>MSKQIDNIGDHESIVSHPYLSAKSHGDVDPFEHHDIGPGAPEKSPGQEAEASDPRELVRQRIGLVAGVLVAALVYWIMPQDSTTHEMRSTAAIAALMGVWWMTEAIPIPITALLPLVLFPAFNVAKIKEFSGAYTSSVIFLFMGGFMLALAMQRWNLHRRISLHIVKAMGTSSATIILGFMIATGFLSMWVSNTATAVMMLPIGVSVLTLINNSLDADKRRELGEDPAALDDSEGGPAEPPKTNFGIALMLGIAYAASIGSLGTIIGTPPNTLLAGYMADQGHPIGFGEWMLVGVPLAVVLMLVCWFVLVKVLFKPEVDHIPGGREMMDRELKAMGSMSTGEKLVGVIFVLAAVSWIGIPLLFKDTTFAGNFSAAVIAMVVGILLFIIPADLKKGTPLLDWHTALELPWGVLLLFGGGLALSKQFSGTGLSEWIGTRVGSLDNLPIFLLILVVAGIVLILTEFTSNTATAATFLPVVGGVAVGLGMNQMYLAIPVALAATSAFMLPVATPPNAIAYGSGYVSMNNMVKTGVWLNIIALVLITALVMTIGVAVFDLNTPLPPAPAPAG</sequence>
<feature type="transmembrane region" description="Helical" evidence="9">
    <location>
        <begin position="90"/>
        <end position="119"/>
    </location>
</feature>
<keyword evidence="5 9" id="KW-1133">Transmembrane helix</keyword>
<comment type="subcellular location">
    <subcellularLocation>
        <location evidence="1">Membrane</location>
        <topology evidence="1">Multi-pass membrane protein</topology>
    </subcellularLocation>
</comment>
<dbReference type="EMBL" id="JAPMKU010000004">
    <property type="protein sequence ID" value="MCX7469133.1"/>
    <property type="molecule type" value="Genomic_DNA"/>
</dbReference>
<evidence type="ECO:0000256" key="4">
    <source>
        <dbReference type="ARBA" id="ARBA00022692"/>
    </source>
</evidence>
<dbReference type="GO" id="GO:1905039">
    <property type="term" value="P:carboxylic acid transmembrane transport"/>
    <property type="evidence" value="ECO:0007669"/>
    <property type="project" value="UniProtKB-ARBA"/>
</dbReference>
<dbReference type="GO" id="GO:0005886">
    <property type="term" value="C:plasma membrane"/>
    <property type="evidence" value="ECO:0007669"/>
    <property type="project" value="TreeGrafter"/>
</dbReference>
<dbReference type="AlphaFoldDB" id="A0A9Q4CBJ5"/>